<reference evidence="7 8" key="1">
    <citation type="submission" date="2016-11" db="EMBL/GenBank/DDBJ databases">
        <authorList>
            <person name="Jaros S."/>
            <person name="Januszkiewicz K."/>
            <person name="Wedrychowicz H."/>
        </authorList>
    </citation>
    <scope>NUCLEOTIDE SEQUENCE [LARGE SCALE GENOMIC DNA]</scope>
    <source>
        <strain evidence="7 8">CGMCC 1.10681</strain>
    </source>
</reference>
<dbReference type="InterPro" id="IPR009057">
    <property type="entry name" value="Homeodomain-like_sf"/>
</dbReference>
<dbReference type="EMBL" id="FRCZ01000009">
    <property type="protein sequence ID" value="SHN35055.1"/>
    <property type="molecule type" value="Genomic_DNA"/>
</dbReference>
<keyword evidence="4" id="KW-0597">Phosphoprotein</keyword>
<evidence type="ECO:0000256" key="4">
    <source>
        <dbReference type="PROSITE-ProRule" id="PRU00169"/>
    </source>
</evidence>
<feature type="modified residue" description="4-aspartylphosphate" evidence="4">
    <location>
        <position position="54"/>
    </location>
</feature>
<feature type="domain" description="Response regulatory" evidence="6">
    <location>
        <begin position="2"/>
        <end position="119"/>
    </location>
</feature>
<keyword evidence="2" id="KW-0238">DNA-binding</keyword>
<dbReference type="PRINTS" id="PR00032">
    <property type="entry name" value="HTHARAC"/>
</dbReference>
<keyword evidence="3" id="KW-0804">Transcription</keyword>
<dbReference type="Gene3D" id="3.40.50.2300">
    <property type="match status" value="1"/>
</dbReference>
<dbReference type="PROSITE" id="PS50110">
    <property type="entry name" value="RESPONSE_REGULATORY"/>
    <property type="match status" value="1"/>
</dbReference>
<dbReference type="PANTHER" id="PTHR43280:SF10">
    <property type="entry name" value="REGULATORY PROTEIN POCR"/>
    <property type="match status" value="1"/>
</dbReference>
<dbReference type="Pfam" id="PF00072">
    <property type="entry name" value="Response_reg"/>
    <property type="match status" value="1"/>
</dbReference>
<dbReference type="Pfam" id="PF12833">
    <property type="entry name" value="HTH_18"/>
    <property type="match status" value="1"/>
</dbReference>
<evidence type="ECO:0000259" key="5">
    <source>
        <dbReference type="PROSITE" id="PS01124"/>
    </source>
</evidence>
<evidence type="ECO:0000313" key="8">
    <source>
        <dbReference type="Proteomes" id="UP000184184"/>
    </source>
</evidence>
<dbReference type="GO" id="GO:0003700">
    <property type="term" value="F:DNA-binding transcription factor activity"/>
    <property type="evidence" value="ECO:0007669"/>
    <property type="project" value="InterPro"/>
</dbReference>
<dbReference type="SUPFAM" id="SSF52172">
    <property type="entry name" value="CheY-like"/>
    <property type="match status" value="1"/>
</dbReference>
<evidence type="ECO:0000256" key="2">
    <source>
        <dbReference type="ARBA" id="ARBA00023125"/>
    </source>
</evidence>
<dbReference type="AlphaFoldDB" id="A0A1M7QUD4"/>
<dbReference type="SUPFAM" id="SSF46689">
    <property type="entry name" value="Homeodomain-like"/>
    <property type="match status" value="2"/>
</dbReference>
<evidence type="ECO:0000259" key="6">
    <source>
        <dbReference type="PROSITE" id="PS50110"/>
    </source>
</evidence>
<feature type="domain" description="HTH araC/xylS-type" evidence="5">
    <location>
        <begin position="437"/>
        <end position="535"/>
    </location>
</feature>
<dbReference type="InterPro" id="IPR011006">
    <property type="entry name" value="CheY-like_superfamily"/>
</dbReference>
<protein>
    <submittedName>
        <fullName evidence="7">Two-component system, response regulator YesN</fullName>
    </submittedName>
</protein>
<dbReference type="SMART" id="SM00448">
    <property type="entry name" value="REC"/>
    <property type="match status" value="1"/>
</dbReference>
<dbReference type="InterPro" id="IPR001789">
    <property type="entry name" value="Sig_transdc_resp-reg_receiver"/>
</dbReference>
<evidence type="ECO:0000313" key="7">
    <source>
        <dbReference type="EMBL" id="SHN35055.1"/>
    </source>
</evidence>
<keyword evidence="1" id="KW-0805">Transcription regulation</keyword>
<dbReference type="Gene3D" id="1.10.10.60">
    <property type="entry name" value="Homeodomain-like"/>
    <property type="match status" value="2"/>
</dbReference>
<dbReference type="GO" id="GO:0043565">
    <property type="term" value="F:sequence-specific DNA binding"/>
    <property type="evidence" value="ECO:0007669"/>
    <property type="project" value="InterPro"/>
</dbReference>
<gene>
    <name evidence="7" type="ORF">SAMN05216179_3579</name>
</gene>
<evidence type="ECO:0000256" key="3">
    <source>
        <dbReference type="ARBA" id="ARBA00023163"/>
    </source>
</evidence>
<dbReference type="InterPro" id="IPR018060">
    <property type="entry name" value="HTH_AraC"/>
</dbReference>
<dbReference type="STRING" id="1027249.SAMN05216179_3579"/>
<dbReference type="SMART" id="SM00342">
    <property type="entry name" value="HTH_ARAC"/>
    <property type="match status" value="1"/>
</dbReference>
<dbReference type="RefSeq" id="WP_073203176.1">
    <property type="nucleotide sequence ID" value="NZ_FRCZ01000009.1"/>
</dbReference>
<accession>A0A1M7QUD4</accession>
<dbReference type="OrthoDB" id="342399at2"/>
<keyword evidence="8" id="KW-1185">Reference proteome</keyword>
<dbReference type="GO" id="GO:0000160">
    <property type="term" value="P:phosphorelay signal transduction system"/>
    <property type="evidence" value="ECO:0007669"/>
    <property type="project" value="InterPro"/>
</dbReference>
<dbReference type="CDD" id="cd17536">
    <property type="entry name" value="REC_YesN-like"/>
    <property type="match status" value="1"/>
</dbReference>
<dbReference type="InterPro" id="IPR020449">
    <property type="entry name" value="Tscrpt_reg_AraC-type_HTH"/>
</dbReference>
<dbReference type="Proteomes" id="UP000184184">
    <property type="component" value="Unassembled WGS sequence"/>
</dbReference>
<sequence>MQLLIVDDHAHLVDELVYTIDWDNIGVHSVLPAYSAKEALSIAQLNQIDIVITDIKMPGMTGLEMIKEMRKSNHSIKFIIITGFNKFEYAKTALQNEVSEYLLKPVSEEELISVVDILIKKIKEEKSHEVSFSHAMDSIRENLSNWRADILLNVLYGKAGDPIKLDEQFKKYKLDFQSNDQVYLIAIRIDEIPMKFDLNDVSYIEYSIKNIVEEILAVKFFCWSAIDHQGFLMFVIKKKEVIDDEGILFNLERDLLQIKDSVKKYIKSSVSIYSSDAGSLINNLPGMYKQALVSLLKSLDNNIVYIDKSNGITNDEKIFEFQSLYEPPTLTQLLEANDWMGAENKLQKIFHELNSRKQINILEAYYLILSSFIYIAHKNSFSLPEIIGGDMNEIFEGKKLSSVNHLSEWIYSIFNRIKIVITDESNESNQSRSMIVRKVQHYIEANISRDLSLKQIADQVYLHPVYLSRLYKEEKDEGISDYITRRKIERGAQMLKHTNLKIYHIADELGYQNANYFSKIFKEHFGMTPNAYRKL</sequence>
<evidence type="ECO:0000256" key="1">
    <source>
        <dbReference type="ARBA" id="ARBA00023015"/>
    </source>
</evidence>
<dbReference type="PROSITE" id="PS01124">
    <property type="entry name" value="HTH_ARAC_FAMILY_2"/>
    <property type="match status" value="1"/>
</dbReference>
<dbReference type="PANTHER" id="PTHR43280">
    <property type="entry name" value="ARAC-FAMILY TRANSCRIPTIONAL REGULATOR"/>
    <property type="match status" value="1"/>
</dbReference>
<name>A0A1M7QUD4_9BACI</name>
<organism evidence="7 8">
    <name type="scientific">Gracilibacillus kekensis</name>
    <dbReference type="NCBI Taxonomy" id="1027249"/>
    <lineage>
        <taxon>Bacteria</taxon>
        <taxon>Bacillati</taxon>
        <taxon>Bacillota</taxon>
        <taxon>Bacilli</taxon>
        <taxon>Bacillales</taxon>
        <taxon>Bacillaceae</taxon>
        <taxon>Gracilibacillus</taxon>
    </lineage>
</organism>
<proteinExistence type="predicted"/>